<proteinExistence type="predicted"/>
<dbReference type="Proteomes" id="UP001589575">
    <property type="component" value="Unassembled WGS sequence"/>
</dbReference>
<sequence length="177" mass="17762">MVARCRFRAGSRLRRICLVRIPTQRYVGGADVAAGGQGGQPAYVHAEQAGEELRLLLAELREVRGQVLEWAVALTDLRGLQGGPASGVGGQAHGADAGGEALLVQDPGQGGGPVLEVRGGADGLSVAVLDGGEAIPGHGADGVCPSDLVQPVEGLRGDLEVVVAEAGLTGAADHVPA</sequence>
<dbReference type="EMBL" id="JBHMFI010000001">
    <property type="protein sequence ID" value="MFB9070405.1"/>
    <property type="molecule type" value="Genomic_DNA"/>
</dbReference>
<comment type="caution">
    <text evidence="1">The sequence shown here is derived from an EMBL/GenBank/DDBJ whole genome shotgun (WGS) entry which is preliminary data.</text>
</comment>
<gene>
    <name evidence="1" type="ORF">ACFFX0_04055</name>
</gene>
<organism evidence="1 2">
    <name type="scientific">Citricoccus parietis</name>
    <dbReference type="NCBI Taxonomy" id="592307"/>
    <lineage>
        <taxon>Bacteria</taxon>
        <taxon>Bacillati</taxon>
        <taxon>Actinomycetota</taxon>
        <taxon>Actinomycetes</taxon>
        <taxon>Micrococcales</taxon>
        <taxon>Micrococcaceae</taxon>
        <taxon>Citricoccus</taxon>
    </lineage>
</organism>
<evidence type="ECO:0000313" key="1">
    <source>
        <dbReference type="EMBL" id="MFB9070405.1"/>
    </source>
</evidence>
<accession>A0ABV5FUU9</accession>
<protein>
    <submittedName>
        <fullName evidence="1">Uncharacterized protein</fullName>
    </submittedName>
</protein>
<keyword evidence="2" id="KW-1185">Reference proteome</keyword>
<evidence type="ECO:0000313" key="2">
    <source>
        <dbReference type="Proteomes" id="UP001589575"/>
    </source>
</evidence>
<reference evidence="1 2" key="1">
    <citation type="submission" date="2024-09" db="EMBL/GenBank/DDBJ databases">
        <authorList>
            <person name="Sun Q."/>
            <person name="Mori K."/>
        </authorList>
    </citation>
    <scope>NUCLEOTIDE SEQUENCE [LARGE SCALE GENOMIC DNA]</scope>
    <source>
        <strain evidence="1 2">CCM 7609</strain>
    </source>
</reference>
<name>A0ABV5FUU9_9MICC</name>